<keyword evidence="4" id="KW-1185">Reference proteome</keyword>
<sequence>MASSVRSQLQGPRPAPLLVNRSSSKIKKTAAPNRRRHSPVVIYLKSPDIIHVRAEEFMGLVQRLTGKQAQNQSSISASSSCSPTARAMADVESIEKGSSSMGEEELDSE</sequence>
<feature type="region of interest" description="Disordered" evidence="1">
    <location>
        <begin position="67"/>
        <end position="109"/>
    </location>
</feature>
<feature type="compositionally biased region" description="Polar residues" evidence="1">
    <location>
        <begin position="1"/>
        <end position="10"/>
    </location>
</feature>
<dbReference type="PANTHER" id="PTHR33143:SF63">
    <property type="entry name" value="F16F4.1 PROTEIN"/>
    <property type="match status" value="1"/>
</dbReference>
<feature type="region of interest" description="Disordered" evidence="1">
    <location>
        <begin position="1"/>
        <end position="36"/>
    </location>
</feature>
<dbReference type="STRING" id="3983.A0A2C9VD68"/>
<dbReference type="Proteomes" id="UP000091857">
    <property type="component" value="Chromosome 8"/>
</dbReference>
<dbReference type="PANTHER" id="PTHR33143">
    <property type="entry name" value="F16F4.1 PROTEIN-RELATED"/>
    <property type="match status" value="1"/>
</dbReference>
<proteinExistence type="predicted"/>
<protein>
    <recommendedName>
        <fullName evidence="2">VQ domain-containing protein</fullName>
    </recommendedName>
</protein>
<evidence type="ECO:0000313" key="4">
    <source>
        <dbReference type="Proteomes" id="UP000091857"/>
    </source>
</evidence>
<dbReference type="AlphaFoldDB" id="A0A2C9VD68"/>
<comment type="caution">
    <text evidence="3">The sequence shown here is derived from an EMBL/GenBank/DDBJ whole genome shotgun (WGS) entry which is preliminary data.</text>
</comment>
<dbReference type="InterPro" id="IPR008889">
    <property type="entry name" value="VQ"/>
</dbReference>
<dbReference type="GO" id="GO:0005634">
    <property type="term" value="C:nucleus"/>
    <property type="evidence" value="ECO:0000318"/>
    <property type="project" value="GO_Central"/>
</dbReference>
<dbReference type="InterPro" id="IPR039607">
    <property type="entry name" value="VQ_8/17/18/20/21/25"/>
</dbReference>
<dbReference type="OrthoDB" id="1518325at2759"/>
<reference evidence="4" key="1">
    <citation type="journal article" date="2016" name="Nat. Biotechnol.">
        <title>Sequencing wild and cultivated cassava and related species reveals extensive interspecific hybridization and genetic diversity.</title>
        <authorList>
            <person name="Bredeson J.V."/>
            <person name="Lyons J.B."/>
            <person name="Prochnik S.E."/>
            <person name="Wu G.A."/>
            <person name="Ha C.M."/>
            <person name="Edsinger-Gonzales E."/>
            <person name="Grimwood J."/>
            <person name="Schmutz J."/>
            <person name="Rabbi I.Y."/>
            <person name="Egesi C."/>
            <person name="Nauluvula P."/>
            <person name="Lebot V."/>
            <person name="Ndunguru J."/>
            <person name="Mkamilo G."/>
            <person name="Bart R.S."/>
            <person name="Setter T.L."/>
            <person name="Gleadow R.M."/>
            <person name="Kulakow P."/>
            <person name="Ferguson M.E."/>
            <person name="Rounsley S."/>
            <person name="Rokhsar D.S."/>
        </authorList>
    </citation>
    <scope>NUCLEOTIDE SEQUENCE [LARGE SCALE GENOMIC DNA]</scope>
    <source>
        <strain evidence="4">cv. AM560-2</strain>
    </source>
</reference>
<gene>
    <name evidence="3" type="ORF">MANES_08G037400v8</name>
</gene>
<name>A0A2C9VD68_MANES</name>
<evidence type="ECO:0000256" key="1">
    <source>
        <dbReference type="SAM" id="MobiDB-lite"/>
    </source>
</evidence>
<dbReference type="EMBL" id="CM004394">
    <property type="protein sequence ID" value="OAY43041.1"/>
    <property type="molecule type" value="Genomic_DNA"/>
</dbReference>
<dbReference type="Pfam" id="PF05678">
    <property type="entry name" value="VQ"/>
    <property type="match status" value="1"/>
</dbReference>
<feature type="compositionally biased region" description="Low complexity" evidence="1">
    <location>
        <begin position="73"/>
        <end position="82"/>
    </location>
</feature>
<accession>A0A2C9VD68</accession>
<feature type="domain" description="VQ" evidence="2">
    <location>
        <begin position="46"/>
        <end position="70"/>
    </location>
</feature>
<dbReference type="Gramene" id="Manes.08G037400.1.v8.1">
    <property type="protein sequence ID" value="Manes.08G037400.1.v8.1.CDS.1"/>
    <property type="gene ID" value="Manes.08G037400.v8.1"/>
</dbReference>
<evidence type="ECO:0000259" key="2">
    <source>
        <dbReference type="Pfam" id="PF05678"/>
    </source>
</evidence>
<feature type="compositionally biased region" description="Basic residues" evidence="1">
    <location>
        <begin position="24"/>
        <end position="36"/>
    </location>
</feature>
<evidence type="ECO:0000313" key="3">
    <source>
        <dbReference type="EMBL" id="OAY43041.1"/>
    </source>
</evidence>
<organism evidence="3 4">
    <name type="scientific">Manihot esculenta</name>
    <name type="common">Cassava</name>
    <name type="synonym">Jatropha manihot</name>
    <dbReference type="NCBI Taxonomy" id="3983"/>
    <lineage>
        <taxon>Eukaryota</taxon>
        <taxon>Viridiplantae</taxon>
        <taxon>Streptophyta</taxon>
        <taxon>Embryophyta</taxon>
        <taxon>Tracheophyta</taxon>
        <taxon>Spermatophyta</taxon>
        <taxon>Magnoliopsida</taxon>
        <taxon>eudicotyledons</taxon>
        <taxon>Gunneridae</taxon>
        <taxon>Pentapetalae</taxon>
        <taxon>rosids</taxon>
        <taxon>fabids</taxon>
        <taxon>Malpighiales</taxon>
        <taxon>Euphorbiaceae</taxon>
        <taxon>Crotonoideae</taxon>
        <taxon>Manihoteae</taxon>
        <taxon>Manihot</taxon>
    </lineage>
</organism>